<dbReference type="InterPro" id="IPR004154">
    <property type="entry name" value="Anticodon-bd"/>
</dbReference>
<name>A0A1I4TQ27_9BACT</name>
<evidence type="ECO:0000256" key="10">
    <source>
        <dbReference type="ARBA" id="ARBA00047639"/>
    </source>
</evidence>
<comment type="similarity">
    <text evidence="2 11">Belongs to the class-II aminoacyl-tRNA synthetase family.</text>
</comment>
<dbReference type="HAMAP" id="MF_00127">
    <property type="entry name" value="His_tRNA_synth"/>
    <property type="match status" value="1"/>
</dbReference>
<comment type="subcellular location">
    <subcellularLocation>
        <location evidence="1 11">Cytoplasm</location>
    </subcellularLocation>
</comment>
<evidence type="ECO:0000256" key="2">
    <source>
        <dbReference type="ARBA" id="ARBA00008226"/>
    </source>
</evidence>
<dbReference type="CDD" id="cd00773">
    <property type="entry name" value="HisRS-like_core"/>
    <property type="match status" value="1"/>
</dbReference>
<evidence type="ECO:0000256" key="6">
    <source>
        <dbReference type="ARBA" id="ARBA00022741"/>
    </source>
</evidence>
<dbReference type="InterPro" id="IPR045864">
    <property type="entry name" value="aa-tRNA-synth_II/BPL/LPL"/>
</dbReference>
<evidence type="ECO:0000259" key="13">
    <source>
        <dbReference type="PROSITE" id="PS50862"/>
    </source>
</evidence>
<feature type="binding site" evidence="12">
    <location>
        <position position="131"/>
    </location>
    <ligand>
        <name>L-histidine</name>
        <dbReference type="ChEBI" id="CHEBI:57595"/>
    </ligand>
</feature>
<keyword evidence="9 11" id="KW-0030">Aminoacyl-tRNA synthetase</keyword>
<evidence type="ECO:0000256" key="8">
    <source>
        <dbReference type="ARBA" id="ARBA00022917"/>
    </source>
</evidence>
<keyword evidence="7 11" id="KW-0067">ATP-binding</keyword>
<keyword evidence="6 11" id="KW-0547">Nucleotide-binding</keyword>
<dbReference type="FunFam" id="3.30.930.10:FF:000005">
    <property type="entry name" value="Histidine--tRNA ligase"/>
    <property type="match status" value="1"/>
</dbReference>
<dbReference type="PROSITE" id="PS50862">
    <property type="entry name" value="AA_TRNA_LIGASE_II"/>
    <property type="match status" value="1"/>
</dbReference>
<evidence type="ECO:0000313" key="15">
    <source>
        <dbReference type="Proteomes" id="UP000199611"/>
    </source>
</evidence>
<feature type="binding site" evidence="12">
    <location>
        <position position="113"/>
    </location>
    <ligand>
        <name>L-histidine</name>
        <dbReference type="ChEBI" id="CHEBI:57595"/>
    </ligand>
</feature>
<dbReference type="CDD" id="cd00859">
    <property type="entry name" value="HisRS_anticodon"/>
    <property type="match status" value="1"/>
</dbReference>
<dbReference type="GO" id="GO:0006427">
    <property type="term" value="P:histidyl-tRNA aminoacylation"/>
    <property type="evidence" value="ECO:0007669"/>
    <property type="project" value="UniProtKB-UniRule"/>
</dbReference>
<dbReference type="InterPro" id="IPR033656">
    <property type="entry name" value="HisRS_anticodon"/>
</dbReference>
<evidence type="ECO:0000313" key="14">
    <source>
        <dbReference type="EMBL" id="SFM78862.1"/>
    </source>
</evidence>
<dbReference type="PIRSF" id="PIRSF001549">
    <property type="entry name" value="His-tRNA_synth"/>
    <property type="match status" value="1"/>
</dbReference>
<dbReference type="PANTHER" id="PTHR43707">
    <property type="entry name" value="HISTIDYL-TRNA SYNTHETASE"/>
    <property type="match status" value="1"/>
</dbReference>
<evidence type="ECO:0000256" key="3">
    <source>
        <dbReference type="ARBA" id="ARBA00011738"/>
    </source>
</evidence>
<accession>A0A1I4TQ27</accession>
<dbReference type="GO" id="GO:0004821">
    <property type="term" value="F:histidine-tRNA ligase activity"/>
    <property type="evidence" value="ECO:0007669"/>
    <property type="project" value="UniProtKB-UniRule"/>
</dbReference>
<dbReference type="AlphaFoldDB" id="A0A1I4TQ27"/>
<feature type="domain" description="Aminoacyl-transfer RNA synthetases class-II family profile" evidence="13">
    <location>
        <begin position="1"/>
        <end position="315"/>
    </location>
</feature>
<dbReference type="OrthoDB" id="9800814at2"/>
<evidence type="ECO:0000256" key="7">
    <source>
        <dbReference type="ARBA" id="ARBA00022840"/>
    </source>
</evidence>
<dbReference type="Gene3D" id="3.40.50.800">
    <property type="entry name" value="Anticodon-binding domain"/>
    <property type="match status" value="1"/>
</dbReference>
<dbReference type="NCBIfam" id="TIGR00442">
    <property type="entry name" value="hisS"/>
    <property type="match status" value="1"/>
</dbReference>
<evidence type="ECO:0000256" key="12">
    <source>
        <dbReference type="PIRSR" id="PIRSR001549-1"/>
    </source>
</evidence>
<keyword evidence="15" id="KW-1185">Reference proteome</keyword>
<dbReference type="InterPro" id="IPR041715">
    <property type="entry name" value="HisRS-like_core"/>
</dbReference>
<keyword evidence="4 11" id="KW-0963">Cytoplasm</keyword>
<dbReference type="Proteomes" id="UP000199611">
    <property type="component" value="Unassembled WGS sequence"/>
</dbReference>
<dbReference type="Pfam" id="PF03129">
    <property type="entry name" value="HGTP_anticodon"/>
    <property type="match status" value="1"/>
</dbReference>
<dbReference type="InterPro" id="IPR015807">
    <property type="entry name" value="His-tRNA-ligase"/>
</dbReference>
<feature type="binding site" evidence="12">
    <location>
        <begin position="262"/>
        <end position="263"/>
    </location>
    <ligand>
        <name>L-histidine</name>
        <dbReference type="ChEBI" id="CHEBI:57595"/>
    </ligand>
</feature>
<feature type="binding site" evidence="12">
    <location>
        <position position="258"/>
    </location>
    <ligand>
        <name>L-histidine</name>
        <dbReference type="ChEBI" id="CHEBI:57595"/>
    </ligand>
</feature>
<dbReference type="EMBL" id="FOUU01000004">
    <property type="protein sequence ID" value="SFM78862.1"/>
    <property type="molecule type" value="Genomic_DNA"/>
</dbReference>
<dbReference type="InterPro" id="IPR004516">
    <property type="entry name" value="HisRS/HisZ"/>
</dbReference>
<organism evidence="14 15">
    <name type="scientific">Thermodesulforhabdus norvegica</name>
    <dbReference type="NCBI Taxonomy" id="39841"/>
    <lineage>
        <taxon>Bacteria</taxon>
        <taxon>Pseudomonadati</taxon>
        <taxon>Thermodesulfobacteriota</taxon>
        <taxon>Syntrophobacteria</taxon>
        <taxon>Syntrophobacterales</taxon>
        <taxon>Thermodesulforhabdaceae</taxon>
        <taxon>Thermodesulforhabdus</taxon>
    </lineage>
</organism>
<keyword evidence="5 11" id="KW-0436">Ligase</keyword>
<dbReference type="GO" id="GO:0005737">
    <property type="term" value="C:cytoplasm"/>
    <property type="evidence" value="ECO:0007669"/>
    <property type="project" value="UniProtKB-SubCell"/>
</dbReference>
<dbReference type="Pfam" id="PF13393">
    <property type="entry name" value="tRNA-synt_His"/>
    <property type="match status" value="2"/>
</dbReference>
<dbReference type="InterPro" id="IPR006195">
    <property type="entry name" value="aa-tRNA-synth_II"/>
</dbReference>
<feature type="binding site" evidence="12">
    <location>
        <position position="127"/>
    </location>
    <ligand>
        <name>L-histidine</name>
        <dbReference type="ChEBI" id="CHEBI:57595"/>
    </ligand>
</feature>
<dbReference type="SUPFAM" id="SSF52954">
    <property type="entry name" value="Class II aaRS ABD-related"/>
    <property type="match status" value="1"/>
</dbReference>
<dbReference type="RefSeq" id="WP_093394631.1">
    <property type="nucleotide sequence ID" value="NZ_FOUU01000004.1"/>
</dbReference>
<dbReference type="Gene3D" id="3.30.930.10">
    <property type="entry name" value="Bira Bifunctional Protein, Domain 2"/>
    <property type="match status" value="1"/>
</dbReference>
<dbReference type="PANTHER" id="PTHR43707:SF1">
    <property type="entry name" value="HISTIDINE--TRNA LIGASE, MITOCHONDRIAL-RELATED"/>
    <property type="match status" value="1"/>
</dbReference>
<evidence type="ECO:0000256" key="4">
    <source>
        <dbReference type="ARBA" id="ARBA00022490"/>
    </source>
</evidence>
<evidence type="ECO:0000256" key="1">
    <source>
        <dbReference type="ARBA" id="ARBA00004496"/>
    </source>
</evidence>
<gene>
    <name evidence="11" type="primary">hisS</name>
    <name evidence="14" type="ORF">SAMN05660836_01456</name>
</gene>
<sequence length="426" mass="48509">MEQIQSVKGMNDILPSEAPLWRHIEDKAREILNRFGYREIRTPVVEKAELFARGIGDTTDIVEKEMYTFADKKGRLLSLRPEATASIIRAFIEHQLHMVSGLRKFFLIGPMFRHERPQKGRYRQFHQIDVEVFGMNDPMVDAEVMYLACLYLEEIGLKGVRLEINTLGCTKCRPRFRTVLREFLLEHVSSLCPDCARRAYKNPLRAFDCKVPSCGEIVADAPVITDFVCDECVNHFDQVKQYLEELGLGYSLNPRLVRGLDYYVRTAFEIVTEHLGAQNAVGGGGRYDGLMKELGGPDLPGIGFALGMERIVLLLDQTLEPFQNGPFLYCVFIGPEAKKYGFKLVQKLRKEGFSVDCDYEDKSVKSQMRMAHRVGASYALILGEDELQKGIAQLRDMHRSEQFVVELSEIVNELHSLAEIEGGRRS</sequence>
<comment type="catalytic activity">
    <reaction evidence="10 11">
        <text>tRNA(His) + L-histidine + ATP = L-histidyl-tRNA(His) + AMP + diphosphate + H(+)</text>
        <dbReference type="Rhea" id="RHEA:17313"/>
        <dbReference type="Rhea" id="RHEA-COMP:9665"/>
        <dbReference type="Rhea" id="RHEA-COMP:9689"/>
        <dbReference type="ChEBI" id="CHEBI:15378"/>
        <dbReference type="ChEBI" id="CHEBI:30616"/>
        <dbReference type="ChEBI" id="CHEBI:33019"/>
        <dbReference type="ChEBI" id="CHEBI:57595"/>
        <dbReference type="ChEBI" id="CHEBI:78442"/>
        <dbReference type="ChEBI" id="CHEBI:78527"/>
        <dbReference type="ChEBI" id="CHEBI:456215"/>
        <dbReference type="EC" id="6.1.1.21"/>
    </reaction>
</comment>
<evidence type="ECO:0000256" key="11">
    <source>
        <dbReference type="HAMAP-Rule" id="MF_00127"/>
    </source>
</evidence>
<keyword evidence="8 11" id="KW-0648">Protein biosynthesis</keyword>
<proteinExistence type="inferred from homology"/>
<dbReference type="SUPFAM" id="SSF55681">
    <property type="entry name" value="Class II aaRS and biotin synthetases"/>
    <property type="match status" value="1"/>
</dbReference>
<dbReference type="STRING" id="39841.SAMN05660836_01456"/>
<dbReference type="GO" id="GO:0005524">
    <property type="term" value="F:ATP binding"/>
    <property type="evidence" value="ECO:0007669"/>
    <property type="project" value="UniProtKB-UniRule"/>
</dbReference>
<comment type="subunit">
    <text evidence="3 11">Homodimer.</text>
</comment>
<dbReference type="InterPro" id="IPR036621">
    <property type="entry name" value="Anticodon-bd_dom_sf"/>
</dbReference>
<protein>
    <recommendedName>
        <fullName evidence="11">Histidine--tRNA ligase</fullName>
        <ecNumber evidence="11">6.1.1.21</ecNumber>
    </recommendedName>
    <alternativeName>
        <fullName evidence="11">Histidyl-tRNA synthetase</fullName>
        <shortName evidence="11">HisRS</shortName>
    </alternativeName>
</protein>
<feature type="binding site" evidence="12">
    <location>
        <begin position="82"/>
        <end position="84"/>
    </location>
    <ligand>
        <name>L-histidine</name>
        <dbReference type="ChEBI" id="CHEBI:57595"/>
    </ligand>
</feature>
<evidence type="ECO:0000256" key="5">
    <source>
        <dbReference type="ARBA" id="ARBA00022598"/>
    </source>
</evidence>
<dbReference type="EC" id="6.1.1.21" evidence="11"/>
<reference evidence="14 15" key="1">
    <citation type="submission" date="2016-10" db="EMBL/GenBank/DDBJ databases">
        <authorList>
            <person name="de Groot N.N."/>
        </authorList>
    </citation>
    <scope>NUCLEOTIDE SEQUENCE [LARGE SCALE GENOMIC DNA]</scope>
    <source>
        <strain evidence="14 15">DSM 9990</strain>
    </source>
</reference>
<evidence type="ECO:0000256" key="9">
    <source>
        <dbReference type="ARBA" id="ARBA00023146"/>
    </source>
</evidence>